<organism evidence="7">
    <name type="scientific">marine metagenome</name>
    <dbReference type="NCBI Taxonomy" id="408172"/>
    <lineage>
        <taxon>unclassified sequences</taxon>
        <taxon>metagenomes</taxon>
        <taxon>ecological metagenomes</taxon>
    </lineage>
</organism>
<evidence type="ECO:0000256" key="3">
    <source>
        <dbReference type="ARBA" id="ARBA00022801"/>
    </source>
</evidence>
<dbReference type="InterPro" id="IPR025824">
    <property type="entry name" value="OB-fold_nuc-bd_dom"/>
</dbReference>
<dbReference type="PANTHER" id="PTHR30008:SF0">
    <property type="entry name" value="EXODEOXYRIBONUCLEASE 7 LARGE SUBUNIT"/>
    <property type="match status" value="1"/>
</dbReference>
<dbReference type="AlphaFoldDB" id="A0A381WPB2"/>
<name>A0A381WPB2_9ZZZZ</name>
<accession>A0A381WPB2</accession>
<keyword evidence="1" id="KW-0963">Cytoplasm</keyword>
<evidence type="ECO:0000256" key="2">
    <source>
        <dbReference type="ARBA" id="ARBA00022722"/>
    </source>
</evidence>
<dbReference type="GO" id="GO:0009318">
    <property type="term" value="C:exodeoxyribonuclease VII complex"/>
    <property type="evidence" value="ECO:0007669"/>
    <property type="project" value="InterPro"/>
</dbReference>
<dbReference type="HAMAP" id="MF_00378">
    <property type="entry name" value="Exonuc_7_L"/>
    <property type="match status" value="1"/>
</dbReference>
<keyword evidence="2" id="KW-0540">Nuclease</keyword>
<dbReference type="NCBIfam" id="TIGR00237">
    <property type="entry name" value="xseA"/>
    <property type="match status" value="1"/>
</dbReference>
<protein>
    <submittedName>
        <fullName evidence="7">Uncharacterized protein</fullName>
    </submittedName>
</protein>
<dbReference type="InterPro" id="IPR020579">
    <property type="entry name" value="Exonuc_VII_lsu_C"/>
</dbReference>
<reference evidence="7" key="1">
    <citation type="submission" date="2018-05" db="EMBL/GenBank/DDBJ databases">
        <authorList>
            <person name="Lanie J.A."/>
            <person name="Ng W.-L."/>
            <person name="Kazmierczak K.M."/>
            <person name="Andrzejewski T.M."/>
            <person name="Davidsen T.M."/>
            <person name="Wayne K.J."/>
            <person name="Tettelin H."/>
            <person name="Glass J.I."/>
            <person name="Rusch D."/>
            <person name="Podicherti R."/>
            <person name="Tsui H.-C.T."/>
            <person name="Winkler M.E."/>
        </authorList>
    </citation>
    <scope>NUCLEOTIDE SEQUENCE</scope>
</reference>
<keyword evidence="3" id="KW-0378">Hydrolase</keyword>
<dbReference type="Pfam" id="PF13742">
    <property type="entry name" value="tRNA_anti_2"/>
    <property type="match status" value="1"/>
</dbReference>
<feature type="domain" description="Exonuclease VII large subunit C-terminal" evidence="5">
    <location>
        <begin position="123"/>
        <end position="284"/>
    </location>
</feature>
<keyword evidence="4" id="KW-0269">Exonuclease</keyword>
<evidence type="ECO:0000313" key="7">
    <source>
        <dbReference type="EMBL" id="SVA54325.1"/>
    </source>
</evidence>
<dbReference type="GO" id="GO:0003676">
    <property type="term" value="F:nucleic acid binding"/>
    <property type="evidence" value="ECO:0007669"/>
    <property type="project" value="InterPro"/>
</dbReference>
<feature type="non-terminal residue" evidence="7">
    <location>
        <position position="285"/>
    </location>
</feature>
<proteinExistence type="inferred from homology"/>
<evidence type="ECO:0000259" key="6">
    <source>
        <dbReference type="Pfam" id="PF13742"/>
    </source>
</evidence>
<dbReference type="GO" id="GO:0008855">
    <property type="term" value="F:exodeoxyribonuclease VII activity"/>
    <property type="evidence" value="ECO:0007669"/>
    <property type="project" value="InterPro"/>
</dbReference>
<dbReference type="EMBL" id="UINC01012439">
    <property type="protein sequence ID" value="SVA54325.1"/>
    <property type="molecule type" value="Genomic_DNA"/>
</dbReference>
<evidence type="ECO:0000256" key="1">
    <source>
        <dbReference type="ARBA" id="ARBA00022490"/>
    </source>
</evidence>
<dbReference type="GO" id="GO:0006308">
    <property type="term" value="P:DNA catabolic process"/>
    <property type="evidence" value="ECO:0007669"/>
    <property type="project" value="InterPro"/>
</dbReference>
<evidence type="ECO:0000259" key="5">
    <source>
        <dbReference type="Pfam" id="PF02601"/>
    </source>
</evidence>
<sequence>MVNKSHYTISELTSQIRLSMEGEFSDIWALGEISNFHHHSSGHIYFTLKDENAELRCVMFMKANRKLRFQPEDGIRIQAFGSVSLYEQRGQVQFIIQKLEPVGIGDLYQAFEALKKRLEKEGLFDDDFKRSLPIYPKVVGVVTSGSGAALSDILKVLRRRAPHVDIILRSSRVQGEGASQDIAAGIADLEQHGLCDVIIIGRGGGSLEDLWAFNEEVTARAIFDCRVPIISAVGHETDITITDLIADFRAPTPSSAAEIVSPSRFDILSRVKEKIEDLSLILQRK</sequence>
<evidence type="ECO:0000256" key="4">
    <source>
        <dbReference type="ARBA" id="ARBA00022839"/>
    </source>
</evidence>
<feature type="domain" description="OB-fold nucleic acid binding" evidence="6">
    <location>
        <begin position="7"/>
        <end position="99"/>
    </location>
</feature>
<dbReference type="CDD" id="cd04489">
    <property type="entry name" value="ExoVII_LU_OBF"/>
    <property type="match status" value="1"/>
</dbReference>
<dbReference type="Pfam" id="PF02601">
    <property type="entry name" value="Exonuc_VII_L"/>
    <property type="match status" value="1"/>
</dbReference>
<dbReference type="PANTHER" id="PTHR30008">
    <property type="entry name" value="EXODEOXYRIBONUCLEASE 7 LARGE SUBUNIT"/>
    <property type="match status" value="1"/>
</dbReference>
<dbReference type="InterPro" id="IPR003753">
    <property type="entry name" value="Exonuc_VII_L"/>
</dbReference>
<gene>
    <name evidence="7" type="ORF">METZ01_LOCUS107179</name>
</gene>